<gene>
    <name evidence="1" type="ORF">GCM10023184_24820</name>
</gene>
<evidence type="ECO:0000313" key="2">
    <source>
        <dbReference type="Proteomes" id="UP001501725"/>
    </source>
</evidence>
<dbReference type="EMBL" id="BAABGY010000007">
    <property type="protein sequence ID" value="GAA4332309.1"/>
    <property type="molecule type" value="Genomic_DNA"/>
</dbReference>
<protein>
    <submittedName>
        <fullName evidence="1">Uncharacterized protein</fullName>
    </submittedName>
</protein>
<reference evidence="2" key="1">
    <citation type="journal article" date="2019" name="Int. J. Syst. Evol. Microbiol.">
        <title>The Global Catalogue of Microorganisms (GCM) 10K type strain sequencing project: providing services to taxonomists for standard genome sequencing and annotation.</title>
        <authorList>
            <consortium name="The Broad Institute Genomics Platform"/>
            <consortium name="The Broad Institute Genome Sequencing Center for Infectious Disease"/>
            <person name="Wu L."/>
            <person name="Ma J."/>
        </authorList>
    </citation>
    <scope>NUCLEOTIDE SEQUENCE [LARGE SCALE GENOMIC DNA]</scope>
    <source>
        <strain evidence="2">JCM 17919</strain>
    </source>
</reference>
<keyword evidence="2" id="KW-1185">Reference proteome</keyword>
<name>A0ABP8H0P7_9BACT</name>
<organism evidence="1 2">
    <name type="scientific">Flaviaesturariibacter amylovorans</name>
    <dbReference type="NCBI Taxonomy" id="1084520"/>
    <lineage>
        <taxon>Bacteria</taxon>
        <taxon>Pseudomonadati</taxon>
        <taxon>Bacteroidota</taxon>
        <taxon>Chitinophagia</taxon>
        <taxon>Chitinophagales</taxon>
        <taxon>Chitinophagaceae</taxon>
        <taxon>Flaviaestuariibacter</taxon>
    </lineage>
</organism>
<sequence length="64" mass="7112">MNVEDAAFDRLNPRSLIVAVPGPRNGIMKEKKATIETDAPMEMCLMRSPCRQGIHQLPGNAVEY</sequence>
<accession>A0ABP8H0P7</accession>
<comment type="caution">
    <text evidence="1">The sequence shown here is derived from an EMBL/GenBank/DDBJ whole genome shotgun (WGS) entry which is preliminary data.</text>
</comment>
<proteinExistence type="predicted"/>
<dbReference type="Proteomes" id="UP001501725">
    <property type="component" value="Unassembled WGS sequence"/>
</dbReference>
<evidence type="ECO:0000313" key="1">
    <source>
        <dbReference type="EMBL" id="GAA4332309.1"/>
    </source>
</evidence>